<gene>
    <name evidence="8" type="ORF">F3059_02185</name>
</gene>
<dbReference type="EMBL" id="WACR01000002">
    <property type="protein sequence ID" value="KAB1065483.1"/>
    <property type="molecule type" value="Genomic_DNA"/>
</dbReference>
<proteinExistence type="inferred from homology"/>
<evidence type="ECO:0000256" key="4">
    <source>
        <dbReference type="PIRSR" id="PIRSR000097-1"/>
    </source>
</evidence>
<dbReference type="GO" id="GO:0016491">
    <property type="term" value="F:oxidoreductase activity"/>
    <property type="evidence" value="ECO:0007669"/>
    <property type="project" value="UniProtKB-KW"/>
</dbReference>
<evidence type="ECO:0000313" key="9">
    <source>
        <dbReference type="Proteomes" id="UP000435357"/>
    </source>
</evidence>
<dbReference type="InterPro" id="IPR020471">
    <property type="entry name" value="AKR"/>
</dbReference>
<evidence type="ECO:0000256" key="1">
    <source>
        <dbReference type="ARBA" id="ARBA00007905"/>
    </source>
</evidence>
<evidence type="ECO:0000256" key="5">
    <source>
        <dbReference type="PIRSR" id="PIRSR000097-2"/>
    </source>
</evidence>
<evidence type="ECO:0000259" key="7">
    <source>
        <dbReference type="Pfam" id="PF00248"/>
    </source>
</evidence>
<dbReference type="Proteomes" id="UP000435357">
    <property type="component" value="Unassembled WGS sequence"/>
</dbReference>
<feature type="domain" description="NADP-dependent oxidoreductase" evidence="7">
    <location>
        <begin position="15"/>
        <end position="291"/>
    </location>
</feature>
<organism evidence="8 9">
    <name type="scientific">Salibacter halophilus</name>
    <dbReference type="NCBI Taxonomy" id="1803916"/>
    <lineage>
        <taxon>Bacteria</taxon>
        <taxon>Pseudomonadati</taxon>
        <taxon>Bacteroidota</taxon>
        <taxon>Flavobacteriia</taxon>
        <taxon>Flavobacteriales</taxon>
        <taxon>Salibacteraceae</taxon>
        <taxon>Salibacter</taxon>
    </lineage>
</organism>
<dbReference type="Gene3D" id="3.20.20.100">
    <property type="entry name" value="NADP-dependent oxidoreductase domain"/>
    <property type="match status" value="1"/>
</dbReference>
<dbReference type="Pfam" id="PF00248">
    <property type="entry name" value="Aldo_ket_red"/>
    <property type="match status" value="1"/>
</dbReference>
<evidence type="ECO:0000256" key="3">
    <source>
        <dbReference type="ARBA" id="ARBA00023002"/>
    </source>
</evidence>
<dbReference type="AlphaFoldDB" id="A0A6N6M9B8"/>
<feature type="binding site" evidence="5">
    <location>
        <position position="110"/>
    </location>
    <ligand>
        <name>substrate</name>
    </ligand>
</feature>
<dbReference type="PROSITE" id="PS00798">
    <property type="entry name" value="ALDOKETO_REDUCTASE_1"/>
    <property type="match status" value="1"/>
</dbReference>
<dbReference type="PANTHER" id="PTHR11732">
    <property type="entry name" value="ALDO/KETO REDUCTASE"/>
    <property type="match status" value="1"/>
</dbReference>
<dbReference type="RefSeq" id="WP_151166307.1">
    <property type="nucleotide sequence ID" value="NZ_WACR01000002.1"/>
</dbReference>
<keyword evidence="2" id="KW-0521">NADP</keyword>
<name>A0A6N6M9B8_9FLAO</name>
<dbReference type="SUPFAM" id="SSF51430">
    <property type="entry name" value="NAD(P)-linked oxidoreductase"/>
    <property type="match status" value="1"/>
</dbReference>
<dbReference type="InterPro" id="IPR018170">
    <property type="entry name" value="Aldo/ket_reductase_CS"/>
</dbReference>
<dbReference type="PRINTS" id="PR00069">
    <property type="entry name" value="ALDKETRDTASE"/>
</dbReference>
<evidence type="ECO:0000256" key="6">
    <source>
        <dbReference type="PIRSR" id="PIRSR000097-3"/>
    </source>
</evidence>
<feature type="site" description="Lowers pKa of active site Tyr" evidence="6">
    <location>
        <position position="77"/>
    </location>
</feature>
<comment type="caution">
    <text evidence="8">The sequence shown here is derived from an EMBL/GenBank/DDBJ whole genome shotgun (WGS) entry which is preliminary data.</text>
</comment>
<accession>A0A6N6M9B8</accession>
<dbReference type="InterPro" id="IPR023210">
    <property type="entry name" value="NADP_OxRdtase_dom"/>
</dbReference>
<feature type="active site" description="Proton donor" evidence="4">
    <location>
        <position position="48"/>
    </location>
</feature>
<dbReference type="PIRSF" id="PIRSF000097">
    <property type="entry name" value="AKR"/>
    <property type="match status" value="1"/>
</dbReference>
<reference evidence="8 9" key="1">
    <citation type="submission" date="2019-09" db="EMBL/GenBank/DDBJ databases">
        <title>Genomes of Cryomorphaceae.</title>
        <authorList>
            <person name="Bowman J.P."/>
        </authorList>
    </citation>
    <scope>NUCLEOTIDE SEQUENCE [LARGE SCALE GENOMIC DNA]</scope>
    <source>
        <strain evidence="8 9">KCTC 52047</strain>
    </source>
</reference>
<evidence type="ECO:0000256" key="2">
    <source>
        <dbReference type="ARBA" id="ARBA00022857"/>
    </source>
</evidence>
<dbReference type="FunFam" id="3.20.20.100:FF:000006">
    <property type="entry name" value="Aldo-keto reductase family 1 member A1"/>
    <property type="match status" value="1"/>
</dbReference>
<sequence>MKTLNFDNGDKMPAIGLGTWKSAPGDVEKAVYHAIKKGYRHIDCAAIYGNEKEVGNALVRAIDENIVSREDLWITSKLWNTAHLKDDVKPALQKTLDDLQLDYLDLYLIHWPVALKPDCNFPKEPEDFLSPDQAPHHETFNTMLHLKKEGLIKHAGVSNFNIQNLKDLIEKTNEKPEMNQVELHPYLQQKELHNFCLENGIHLTAYSPLGSMDRSDKMKKDDEPVLLQNDLINKIAKSKNATSAQILIAWSAQRGNAVIPKSVTPSRIEENIKAQDIQLTDSQMEEIEKIDRGYRFVDGSFWAMDGSPYTMEYLWG</sequence>
<dbReference type="PROSITE" id="PS00063">
    <property type="entry name" value="ALDOKETO_REDUCTASE_3"/>
    <property type="match status" value="1"/>
</dbReference>
<keyword evidence="9" id="KW-1185">Reference proteome</keyword>
<protein>
    <submittedName>
        <fullName evidence="8">Aldo/keto reductase</fullName>
    </submittedName>
</protein>
<dbReference type="InterPro" id="IPR036812">
    <property type="entry name" value="NAD(P)_OxRdtase_dom_sf"/>
</dbReference>
<comment type="similarity">
    <text evidence="1">Belongs to the aldo/keto reductase family.</text>
</comment>
<keyword evidence="3" id="KW-0560">Oxidoreductase</keyword>
<dbReference type="OrthoDB" id="9804790at2"/>
<evidence type="ECO:0000313" key="8">
    <source>
        <dbReference type="EMBL" id="KAB1065483.1"/>
    </source>
</evidence>